<comment type="subcellular location">
    <subcellularLocation>
        <location evidence="1">Nucleus</location>
    </subcellularLocation>
</comment>
<keyword evidence="4" id="KW-0804">Transcription</keyword>
<dbReference type="AlphaFoldDB" id="A0AAW0L7X1"/>
<dbReference type="PANTHER" id="PTHR31920:SF108">
    <property type="entry name" value="B3 DOMAIN-CONTAINING TRANSCRIPTION FACTOR VRN1-LIKE"/>
    <property type="match status" value="1"/>
</dbReference>
<feature type="domain" description="TF-B3" evidence="6">
    <location>
        <begin position="23"/>
        <end position="101"/>
    </location>
</feature>
<dbReference type="CDD" id="cd10017">
    <property type="entry name" value="B3_DNA"/>
    <property type="match status" value="1"/>
</dbReference>
<gene>
    <name evidence="7" type="ORF">CFP56_006706</name>
</gene>
<dbReference type="PROSITE" id="PS50863">
    <property type="entry name" value="B3"/>
    <property type="match status" value="1"/>
</dbReference>
<evidence type="ECO:0000256" key="4">
    <source>
        <dbReference type="ARBA" id="ARBA00023163"/>
    </source>
</evidence>
<sequence>MTYYQTQRDHDNAPSDFAGEDSHFFKNILKETLCDQKLMIPNTFVRKYGENLSSLTFLKLPNGAKWKVELAYHNSEVWLQKGWKEFAECCSLKQGRLLVFR</sequence>
<dbReference type="InterPro" id="IPR015300">
    <property type="entry name" value="DNA-bd_pseudobarrel_sf"/>
</dbReference>
<keyword evidence="8" id="KW-1185">Reference proteome</keyword>
<evidence type="ECO:0000313" key="7">
    <source>
        <dbReference type="EMBL" id="KAK7847395.1"/>
    </source>
</evidence>
<evidence type="ECO:0000256" key="2">
    <source>
        <dbReference type="ARBA" id="ARBA00023015"/>
    </source>
</evidence>
<dbReference type="EMBL" id="PKMF04000142">
    <property type="protein sequence ID" value="KAK7847395.1"/>
    <property type="molecule type" value="Genomic_DNA"/>
</dbReference>
<dbReference type="Gene3D" id="2.40.330.10">
    <property type="entry name" value="DNA-binding pseudobarrel domain"/>
    <property type="match status" value="1"/>
</dbReference>
<accession>A0AAW0L7X1</accession>
<comment type="caution">
    <text evidence="7">The sequence shown here is derived from an EMBL/GenBank/DDBJ whole genome shotgun (WGS) entry which is preliminary data.</text>
</comment>
<dbReference type="Proteomes" id="UP000237347">
    <property type="component" value="Unassembled WGS sequence"/>
</dbReference>
<dbReference type="SUPFAM" id="SSF101936">
    <property type="entry name" value="DNA-binding pseudobarrel domain"/>
    <property type="match status" value="1"/>
</dbReference>
<keyword evidence="5" id="KW-0539">Nucleus</keyword>
<protein>
    <submittedName>
        <fullName evidence="7">B3 domain-containing protein</fullName>
    </submittedName>
</protein>
<dbReference type="InterPro" id="IPR003340">
    <property type="entry name" value="B3_DNA-bd"/>
</dbReference>
<dbReference type="PANTHER" id="PTHR31920">
    <property type="entry name" value="B3 DOMAIN-CONTAINING"/>
    <property type="match status" value="1"/>
</dbReference>
<reference evidence="7 8" key="1">
    <citation type="journal article" date="2018" name="Sci. Data">
        <title>The draft genome sequence of cork oak.</title>
        <authorList>
            <person name="Ramos A.M."/>
            <person name="Usie A."/>
            <person name="Barbosa P."/>
            <person name="Barros P.M."/>
            <person name="Capote T."/>
            <person name="Chaves I."/>
            <person name="Simoes F."/>
            <person name="Abreu I."/>
            <person name="Carrasquinho I."/>
            <person name="Faro C."/>
            <person name="Guimaraes J.B."/>
            <person name="Mendonca D."/>
            <person name="Nobrega F."/>
            <person name="Rodrigues L."/>
            <person name="Saibo N.J.M."/>
            <person name="Varela M.C."/>
            <person name="Egas C."/>
            <person name="Matos J."/>
            <person name="Miguel C.M."/>
            <person name="Oliveira M.M."/>
            <person name="Ricardo C.P."/>
            <person name="Goncalves S."/>
        </authorList>
    </citation>
    <scope>NUCLEOTIDE SEQUENCE [LARGE SCALE GENOMIC DNA]</scope>
    <source>
        <strain evidence="8">cv. HL8</strain>
    </source>
</reference>
<proteinExistence type="predicted"/>
<evidence type="ECO:0000256" key="3">
    <source>
        <dbReference type="ARBA" id="ARBA00023125"/>
    </source>
</evidence>
<organism evidence="7 8">
    <name type="scientific">Quercus suber</name>
    <name type="common">Cork oak</name>
    <dbReference type="NCBI Taxonomy" id="58331"/>
    <lineage>
        <taxon>Eukaryota</taxon>
        <taxon>Viridiplantae</taxon>
        <taxon>Streptophyta</taxon>
        <taxon>Embryophyta</taxon>
        <taxon>Tracheophyta</taxon>
        <taxon>Spermatophyta</taxon>
        <taxon>Magnoliopsida</taxon>
        <taxon>eudicotyledons</taxon>
        <taxon>Gunneridae</taxon>
        <taxon>Pentapetalae</taxon>
        <taxon>rosids</taxon>
        <taxon>fabids</taxon>
        <taxon>Fagales</taxon>
        <taxon>Fagaceae</taxon>
        <taxon>Quercus</taxon>
    </lineage>
</organism>
<dbReference type="SMART" id="SM01019">
    <property type="entry name" value="B3"/>
    <property type="match status" value="1"/>
</dbReference>
<keyword evidence="2" id="KW-0805">Transcription regulation</keyword>
<evidence type="ECO:0000313" key="8">
    <source>
        <dbReference type="Proteomes" id="UP000237347"/>
    </source>
</evidence>
<evidence type="ECO:0000256" key="1">
    <source>
        <dbReference type="ARBA" id="ARBA00004123"/>
    </source>
</evidence>
<dbReference type="GO" id="GO:0003677">
    <property type="term" value="F:DNA binding"/>
    <property type="evidence" value="ECO:0007669"/>
    <property type="project" value="UniProtKB-KW"/>
</dbReference>
<dbReference type="Pfam" id="PF02362">
    <property type="entry name" value="B3"/>
    <property type="match status" value="1"/>
</dbReference>
<name>A0AAW0L7X1_QUESU</name>
<evidence type="ECO:0000259" key="6">
    <source>
        <dbReference type="PROSITE" id="PS50863"/>
    </source>
</evidence>
<keyword evidence="3" id="KW-0238">DNA-binding</keyword>
<dbReference type="GO" id="GO:0005634">
    <property type="term" value="C:nucleus"/>
    <property type="evidence" value="ECO:0007669"/>
    <property type="project" value="UniProtKB-SubCell"/>
</dbReference>
<evidence type="ECO:0000256" key="5">
    <source>
        <dbReference type="ARBA" id="ARBA00023242"/>
    </source>
</evidence>
<dbReference type="InterPro" id="IPR050655">
    <property type="entry name" value="Plant_B3_domain"/>
</dbReference>